<feature type="active site" description="Glycyl thioester intermediate" evidence="13">
    <location>
        <position position="137"/>
    </location>
</feature>
<dbReference type="PANTHER" id="PTHR24067">
    <property type="entry name" value="UBIQUITIN-CONJUGATING ENZYME E2"/>
    <property type="match status" value="1"/>
</dbReference>
<dbReference type="Pfam" id="PF00179">
    <property type="entry name" value="UQ_con"/>
    <property type="match status" value="1"/>
</dbReference>
<dbReference type="PROSITE" id="PS50127">
    <property type="entry name" value="UBC_2"/>
    <property type="match status" value="1"/>
</dbReference>
<dbReference type="InterPro" id="IPR000608">
    <property type="entry name" value="UBC"/>
</dbReference>
<evidence type="ECO:0000256" key="4">
    <source>
        <dbReference type="ARBA" id="ARBA00022741"/>
    </source>
</evidence>
<proteinExistence type="inferred from homology"/>
<comment type="caution">
    <text evidence="16">The sequence shown here is derived from an EMBL/GenBank/DDBJ whole genome shotgun (WGS) entry which is preliminary data.</text>
</comment>
<evidence type="ECO:0000256" key="12">
    <source>
        <dbReference type="ARBA" id="ARBA00081257"/>
    </source>
</evidence>
<evidence type="ECO:0000256" key="8">
    <source>
        <dbReference type="ARBA" id="ARBA00031729"/>
    </source>
</evidence>
<dbReference type="EC" id="2.3.2.23" evidence="1"/>
<feature type="domain" description="UBC core" evidence="15">
    <location>
        <begin position="39"/>
        <end position="201"/>
    </location>
</feature>
<dbReference type="SUPFAM" id="SSF54495">
    <property type="entry name" value="UBC-like"/>
    <property type="match status" value="1"/>
</dbReference>
<comment type="pathway">
    <text evidence="9">Protein modification.</text>
</comment>
<dbReference type="AlphaFoldDB" id="H0GV63"/>
<evidence type="ECO:0000256" key="7">
    <source>
        <dbReference type="ARBA" id="ARBA00030012"/>
    </source>
</evidence>
<name>H0GV63_SACCK</name>
<evidence type="ECO:0000256" key="9">
    <source>
        <dbReference type="ARBA" id="ARBA00043952"/>
    </source>
</evidence>
<sequence>MAGLCYRLLETTQSNMNYASMHTLAFSNTTNHGNFMLNACMSRIAKEYRDIQKTLASNDPIVNPYQGLIESLNPIDETDLSKWEAIIIGPTHTPYEHYRFRILIDVPSSYPMAPPNIRFDRNNILHCNIKSPTGEICLDILKPEDWTPVWDLLHCVHAIWRLLKEPVYDSPLDVDMGNIIRCGDTGAYQGIIRYFLAERDRNICR</sequence>
<dbReference type="Gene3D" id="3.10.110.10">
    <property type="entry name" value="Ubiquitin Conjugating Enzyme"/>
    <property type="match status" value="1"/>
</dbReference>
<reference evidence="16 17" key="1">
    <citation type="journal article" date="2012" name="FEMS Yeast Res.">
        <title>The genome sequence of the wine yeast VIN7 reveals an allotriploid hybrid genome with Saccharomyces cerevisiae and Saccharomyces kudriavzevii origins.</title>
        <authorList>
            <person name="Borneman A.R."/>
            <person name="Desany B.A."/>
            <person name="Riches D."/>
            <person name="Affourtit J.P."/>
            <person name="Forgan A.H."/>
            <person name="Pretorius I.S."/>
            <person name="Egholm M."/>
            <person name="Chambers P.J."/>
        </authorList>
    </citation>
    <scope>NUCLEOTIDE SEQUENCE [LARGE SCALE GENOMIC DNA]</scope>
    <source>
        <strain evidence="16 17">VIN7</strain>
    </source>
</reference>
<dbReference type="FunFam" id="3.10.110.10:FF:000096">
    <property type="entry name" value="Ubiquitin-conjugating enzyme E2-21 kDa"/>
    <property type="match status" value="1"/>
</dbReference>
<keyword evidence="17" id="KW-1185">Reference proteome</keyword>
<dbReference type="PhylomeDB" id="H0GV63"/>
<dbReference type="EMBL" id="AGVY01000226">
    <property type="protein sequence ID" value="EHN02312.1"/>
    <property type="molecule type" value="Genomic_DNA"/>
</dbReference>
<dbReference type="CDD" id="cd23812">
    <property type="entry name" value="UBCc_ScPEX4-like"/>
    <property type="match status" value="1"/>
</dbReference>
<evidence type="ECO:0000256" key="14">
    <source>
        <dbReference type="RuleBase" id="RU362109"/>
    </source>
</evidence>
<comment type="similarity">
    <text evidence="14">Belongs to the ubiquitin-conjugating enzyme family.</text>
</comment>
<keyword evidence="2" id="KW-0962">Peroxisome biogenesis</keyword>
<evidence type="ECO:0000256" key="11">
    <source>
        <dbReference type="ARBA" id="ARBA00076592"/>
    </source>
</evidence>
<dbReference type="GO" id="GO:0007031">
    <property type="term" value="P:peroxisome organization"/>
    <property type="evidence" value="ECO:0007669"/>
    <property type="project" value="UniProtKB-KW"/>
</dbReference>
<dbReference type="GO" id="GO:0005524">
    <property type="term" value="F:ATP binding"/>
    <property type="evidence" value="ECO:0007669"/>
    <property type="project" value="UniProtKB-UniRule"/>
</dbReference>
<keyword evidence="6 14" id="KW-0067">ATP-binding</keyword>
<dbReference type="InterPro" id="IPR023313">
    <property type="entry name" value="UBQ-conjugating_AS"/>
</dbReference>
<dbReference type="GO" id="GO:0061631">
    <property type="term" value="F:ubiquitin conjugating enzyme activity"/>
    <property type="evidence" value="ECO:0007669"/>
    <property type="project" value="UniProtKB-EC"/>
</dbReference>
<evidence type="ECO:0000256" key="13">
    <source>
        <dbReference type="PROSITE-ProRule" id="PRU10133"/>
    </source>
</evidence>
<dbReference type="PROSITE" id="PS00183">
    <property type="entry name" value="UBC_1"/>
    <property type="match status" value="1"/>
</dbReference>
<evidence type="ECO:0000256" key="5">
    <source>
        <dbReference type="ARBA" id="ARBA00022786"/>
    </source>
</evidence>
<dbReference type="InterPro" id="IPR016135">
    <property type="entry name" value="UBQ-conjugating_enzyme/RWD"/>
</dbReference>
<keyword evidence="4 14" id="KW-0547">Nucleotide-binding</keyword>
<evidence type="ECO:0000313" key="17">
    <source>
        <dbReference type="Proteomes" id="UP000009009"/>
    </source>
</evidence>
<keyword evidence="3" id="KW-0808">Transferase</keyword>
<gene>
    <name evidence="16" type="ORF">VIN7_7279</name>
</gene>
<protein>
    <recommendedName>
        <fullName evidence="10">Ubiquitin-conjugating enzyme E2-21 kDa</fullName>
        <ecNumber evidence="1">2.3.2.23</ecNumber>
    </recommendedName>
    <alternativeName>
        <fullName evidence="11">E2 ubiquitin-conjugating enzyme PEX4</fullName>
    </alternativeName>
    <alternativeName>
        <fullName evidence="12">Peroxin-4</fullName>
    </alternativeName>
    <alternativeName>
        <fullName evidence="8">Ubiquitin carrier protein</fullName>
    </alternativeName>
    <alternativeName>
        <fullName evidence="7">Ubiquitin-protein ligase</fullName>
    </alternativeName>
</protein>
<dbReference type="Proteomes" id="UP000009009">
    <property type="component" value="Unassembled WGS sequence"/>
</dbReference>
<dbReference type="OrthoDB" id="9973183at2759"/>
<evidence type="ECO:0000313" key="16">
    <source>
        <dbReference type="EMBL" id="EHN02312.1"/>
    </source>
</evidence>
<evidence type="ECO:0000256" key="6">
    <source>
        <dbReference type="ARBA" id="ARBA00022840"/>
    </source>
</evidence>
<evidence type="ECO:0000256" key="1">
    <source>
        <dbReference type="ARBA" id="ARBA00012486"/>
    </source>
</evidence>
<dbReference type="InterPro" id="IPR050113">
    <property type="entry name" value="Ub_conjugating_enzyme"/>
</dbReference>
<evidence type="ECO:0000256" key="2">
    <source>
        <dbReference type="ARBA" id="ARBA00022593"/>
    </source>
</evidence>
<evidence type="ECO:0000256" key="3">
    <source>
        <dbReference type="ARBA" id="ARBA00022679"/>
    </source>
</evidence>
<dbReference type="HOGENOM" id="CLU_030988_13_0_1"/>
<evidence type="ECO:0000256" key="10">
    <source>
        <dbReference type="ARBA" id="ARBA00072564"/>
    </source>
</evidence>
<evidence type="ECO:0000259" key="15">
    <source>
        <dbReference type="PROSITE" id="PS50127"/>
    </source>
</evidence>
<keyword evidence="5 14" id="KW-0833">Ubl conjugation pathway</keyword>
<accession>H0GV63</accession>
<organism evidence="16 17">
    <name type="scientific">Saccharomyces cerevisiae x Saccharomyces kudriavzevii (strain VIN7)</name>
    <name type="common">Yeast</name>
    <dbReference type="NCBI Taxonomy" id="1095631"/>
    <lineage>
        <taxon>Eukaryota</taxon>
        <taxon>Fungi</taxon>
        <taxon>Dikarya</taxon>
        <taxon>Ascomycota</taxon>
        <taxon>Saccharomycotina</taxon>
        <taxon>Saccharomycetes</taxon>
        <taxon>Saccharomycetales</taxon>
        <taxon>Saccharomycetaceae</taxon>
        <taxon>Saccharomyces</taxon>
    </lineage>
</organism>
<dbReference type="SMART" id="SM00212">
    <property type="entry name" value="UBCc"/>
    <property type="match status" value="1"/>
</dbReference>